<dbReference type="InterPro" id="IPR013216">
    <property type="entry name" value="Methyltransf_11"/>
</dbReference>
<proteinExistence type="inferred from homology"/>
<reference evidence="5 6" key="1">
    <citation type="submission" date="2023-01" db="EMBL/GenBank/DDBJ databases">
        <title>Pseudomonas SA3-5T sp. nov., isolated from tidal flat sediment.</title>
        <authorList>
            <person name="Kim H.S."/>
            <person name="Kim J.-S."/>
            <person name="Suh M.K."/>
            <person name="Eom M.K."/>
            <person name="Lee J.-S."/>
        </authorList>
    </citation>
    <scope>NUCLEOTIDE SEQUENCE [LARGE SCALE GENOMIC DNA]</scope>
    <source>
        <strain evidence="5 6">SA3-5</strain>
    </source>
</reference>
<evidence type="ECO:0000256" key="1">
    <source>
        <dbReference type="ARBA" id="ARBA00008361"/>
    </source>
</evidence>
<comment type="similarity">
    <text evidence="1">Belongs to the methyltransferase superfamily.</text>
</comment>
<feature type="domain" description="Methyltransferase type 11" evidence="4">
    <location>
        <begin position="44"/>
        <end position="136"/>
    </location>
</feature>
<dbReference type="GO" id="GO:0032259">
    <property type="term" value="P:methylation"/>
    <property type="evidence" value="ECO:0007669"/>
    <property type="project" value="UniProtKB-KW"/>
</dbReference>
<comment type="caution">
    <text evidence="5">The sequence shown here is derived from an EMBL/GenBank/DDBJ whole genome shotgun (WGS) entry which is preliminary data.</text>
</comment>
<dbReference type="InterPro" id="IPR029063">
    <property type="entry name" value="SAM-dependent_MTases_sf"/>
</dbReference>
<dbReference type="EMBL" id="JAQJZJ010000005">
    <property type="protein sequence ID" value="MDA7087457.1"/>
    <property type="molecule type" value="Genomic_DNA"/>
</dbReference>
<dbReference type="GO" id="GO:0008168">
    <property type="term" value="F:methyltransferase activity"/>
    <property type="evidence" value="ECO:0007669"/>
    <property type="project" value="UniProtKB-KW"/>
</dbReference>
<protein>
    <submittedName>
        <fullName evidence="5">Methyltransferase domain-containing protein</fullName>
    </submittedName>
</protein>
<gene>
    <name evidence="5" type="ORF">PH586_13780</name>
</gene>
<keyword evidence="3" id="KW-0808">Transferase</keyword>
<dbReference type="Gene3D" id="3.40.50.150">
    <property type="entry name" value="Vaccinia Virus protein VP39"/>
    <property type="match status" value="1"/>
</dbReference>
<dbReference type="InterPro" id="IPR051052">
    <property type="entry name" value="Diverse_substrate_MTase"/>
</dbReference>
<name>A0ABT4XGY6_9PSED</name>
<organism evidence="5 6">
    <name type="scientific">Pseudomonas aestuarii</name>
    <dbReference type="NCBI Taxonomy" id="3018340"/>
    <lineage>
        <taxon>Bacteria</taxon>
        <taxon>Pseudomonadati</taxon>
        <taxon>Pseudomonadota</taxon>
        <taxon>Gammaproteobacteria</taxon>
        <taxon>Pseudomonadales</taxon>
        <taxon>Pseudomonadaceae</taxon>
        <taxon>Pseudomonas</taxon>
    </lineage>
</organism>
<dbReference type="SUPFAM" id="SSF53335">
    <property type="entry name" value="S-adenosyl-L-methionine-dependent methyltransferases"/>
    <property type="match status" value="1"/>
</dbReference>
<dbReference type="PANTHER" id="PTHR44942:SF4">
    <property type="entry name" value="METHYLTRANSFERASE TYPE 11 DOMAIN-CONTAINING PROTEIN"/>
    <property type="match status" value="1"/>
</dbReference>
<accession>A0ABT4XGY6</accession>
<sequence>MDRKHVSDTWARGDPYEQYVGRWSRQVAPRFLSWLNIAPGRSWLDVGCGTGALCAAIAEHCAPSSVAGVDPSEGFIQTARENLASRVALHLGSATAIPLADASVDVVVSGLVLNFIPDQRAALLEMARVTGKGGTIGAYVWDYAGKMELMRFFWDVASELDPDAAQLDEGARFPLCRPEALSTLFASSGLEHVEVAPIDIATPFANFDDYWRPFLGGQGPAPAYAMSLDETARARLRERLRARLPSAANGSMCLTARAWAVRASVAS</sequence>
<dbReference type="Proteomes" id="UP001212042">
    <property type="component" value="Unassembled WGS sequence"/>
</dbReference>
<keyword evidence="6" id="KW-1185">Reference proteome</keyword>
<evidence type="ECO:0000313" key="5">
    <source>
        <dbReference type="EMBL" id="MDA7087457.1"/>
    </source>
</evidence>
<evidence type="ECO:0000256" key="3">
    <source>
        <dbReference type="ARBA" id="ARBA00022679"/>
    </source>
</evidence>
<evidence type="ECO:0000259" key="4">
    <source>
        <dbReference type="Pfam" id="PF08241"/>
    </source>
</evidence>
<dbReference type="CDD" id="cd02440">
    <property type="entry name" value="AdoMet_MTases"/>
    <property type="match status" value="1"/>
</dbReference>
<dbReference type="Pfam" id="PF08241">
    <property type="entry name" value="Methyltransf_11"/>
    <property type="match status" value="1"/>
</dbReference>
<keyword evidence="2 5" id="KW-0489">Methyltransferase</keyword>
<dbReference type="PANTHER" id="PTHR44942">
    <property type="entry name" value="METHYLTRANSF_11 DOMAIN-CONTAINING PROTEIN"/>
    <property type="match status" value="1"/>
</dbReference>
<evidence type="ECO:0000313" key="6">
    <source>
        <dbReference type="Proteomes" id="UP001212042"/>
    </source>
</evidence>
<dbReference type="RefSeq" id="WP_271348327.1">
    <property type="nucleotide sequence ID" value="NZ_JAQJZJ010000005.1"/>
</dbReference>
<evidence type="ECO:0000256" key="2">
    <source>
        <dbReference type="ARBA" id="ARBA00022603"/>
    </source>
</evidence>